<proteinExistence type="predicted"/>
<keyword evidence="5" id="KW-1185">Reference proteome</keyword>
<dbReference type="Gene3D" id="2.40.40.10">
    <property type="entry name" value="RlpA-like domain"/>
    <property type="match status" value="1"/>
</dbReference>
<gene>
    <name evidence="4" type="ORF">Blue_195</name>
</gene>
<evidence type="ECO:0000313" key="5">
    <source>
        <dbReference type="Proteomes" id="UP000201785"/>
    </source>
</evidence>
<dbReference type="RefSeq" id="YP_009285506.1">
    <property type="nucleotide sequence ID" value="NC_031056.1"/>
</dbReference>
<dbReference type="Proteomes" id="UP000201785">
    <property type="component" value="Segment"/>
</dbReference>
<dbReference type="OrthoDB" id="10973at10239"/>
<name>A0A140HM05_9CAUD</name>
<evidence type="ECO:0000313" key="4">
    <source>
        <dbReference type="EMBL" id="AMO26017.1"/>
    </source>
</evidence>
<evidence type="ECO:0000256" key="1">
    <source>
        <dbReference type="ARBA" id="ARBA00022729"/>
    </source>
</evidence>
<dbReference type="GeneID" id="29081973"/>
<dbReference type="InterPro" id="IPR010611">
    <property type="entry name" value="3D_dom"/>
</dbReference>
<protein>
    <submittedName>
        <fullName evidence="4">L-alanoyl-D-glutamate peptidase</fullName>
    </submittedName>
</protein>
<dbReference type="EMBL" id="KU577463">
    <property type="protein sequence ID" value="AMO26017.1"/>
    <property type="molecule type" value="Genomic_DNA"/>
</dbReference>
<feature type="region of interest" description="Disordered" evidence="2">
    <location>
        <begin position="80"/>
        <end position="125"/>
    </location>
</feature>
<feature type="compositionally biased region" description="Low complexity" evidence="2">
    <location>
        <begin position="98"/>
        <end position="115"/>
    </location>
</feature>
<dbReference type="CDD" id="cd22786">
    <property type="entry name" value="DPBB_YuiC-like"/>
    <property type="match status" value="1"/>
</dbReference>
<dbReference type="InterPro" id="IPR036908">
    <property type="entry name" value="RlpA-like_sf"/>
</dbReference>
<dbReference type="InterPro" id="IPR051933">
    <property type="entry name" value="Resuscitation_pf_RpfB"/>
</dbReference>
<evidence type="ECO:0000259" key="3">
    <source>
        <dbReference type="Pfam" id="PF06725"/>
    </source>
</evidence>
<dbReference type="PANTHER" id="PTHR39160">
    <property type="entry name" value="CELL WALL-BINDING PROTEIN YOCH"/>
    <property type="match status" value="1"/>
</dbReference>
<keyword evidence="1" id="KW-0732">Signal</keyword>
<dbReference type="GO" id="GO:0019867">
    <property type="term" value="C:outer membrane"/>
    <property type="evidence" value="ECO:0007669"/>
    <property type="project" value="InterPro"/>
</dbReference>
<reference evidence="4 5" key="1">
    <citation type="journal article" date="2016" name="Genome Announc.">
        <title>Complete Genome Sequence of Bacteriophage Deep-Blue Infecting Emetic Bacillus cereus.</title>
        <authorList>
            <person name="Hock L."/>
            <person name="Gillis A."/>
            <person name="Mahillon J."/>
        </authorList>
    </citation>
    <scope>NUCLEOTIDE SEQUENCE [LARGE SCALE GENOMIC DNA]</scope>
</reference>
<dbReference type="Pfam" id="PF06725">
    <property type="entry name" value="3D"/>
    <property type="match status" value="1"/>
</dbReference>
<dbReference type="GO" id="GO:0004553">
    <property type="term" value="F:hydrolase activity, hydrolyzing O-glycosyl compounds"/>
    <property type="evidence" value="ECO:0007669"/>
    <property type="project" value="InterPro"/>
</dbReference>
<evidence type="ECO:0000256" key="2">
    <source>
        <dbReference type="SAM" id="MobiDB-lite"/>
    </source>
</evidence>
<dbReference type="SUPFAM" id="SSF158634">
    <property type="entry name" value="RPA2825-like"/>
    <property type="match status" value="1"/>
</dbReference>
<feature type="domain" description="3D" evidence="3">
    <location>
        <begin position="166"/>
        <end position="225"/>
    </location>
</feature>
<organism evidence="4 5">
    <name type="scientific">Bacillus phage Deep Blue</name>
    <dbReference type="NCBI Taxonomy" id="1792245"/>
    <lineage>
        <taxon>Viruses</taxon>
        <taxon>Duplodnaviria</taxon>
        <taxon>Heunggongvirae</taxon>
        <taxon>Uroviricota</taxon>
        <taxon>Caudoviricetes</taxon>
        <taxon>Herelleviridae</taxon>
        <taxon>Bastillevirinae</taxon>
        <taxon>Caeruleovirus</taxon>
        <taxon>Caeruleovirus deepblue</taxon>
    </lineage>
</organism>
<sequence>MKLKALITTGALSAGLFLFGQGIASASEFDTDRSVVDYLYHSNEDHSFEHRKQLSEAYGIVGYTGTEEQNTRLLTMLKEDRGAVTPQKSQVVDKEVKQANTKPQTPQTKQQGQVQAEPKQSQPQGRTITVEATAYTPHPSENGGTYGGQVLTATGFNLSANPNARIIAVDPRVIPLGTKVHVEGYGEATALDVGGAIKGNRIDVLLPTDSQANAWGRKQVKVTILGK</sequence>
<dbReference type="KEGG" id="vg:29081973"/>
<accession>A0A140HM05</accession>
<dbReference type="GO" id="GO:0009254">
    <property type="term" value="P:peptidoglycan turnover"/>
    <property type="evidence" value="ECO:0007669"/>
    <property type="project" value="InterPro"/>
</dbReference>
<dbReference type="SUPFAM" id="SSF50685">
    <property type="entry name" value="Barwin-like endoglucanases"/>
    <property type="match status" value="1"/>
</dbReference>
<dbReference type="PANTHER" id="PTHR39160:SF6">
    <property type="entry name" value="CELL WALL-BINDING PROTEIN YOCH"/>
    <property type="match status" value="1"/>
</dbReference>